<gene>
    <name evidence="1" type="ORF">GCM10022256_22350</name>
</gene>
<proteinExistence type="predicted"/>
<keyword evidence="2" id="KW-1185">Reference proteome</keyword>
<reference evidence="2" key="1">
    <citation type="journal article" date="2019" name="Int. J. Syst. Evol. Microbiol.">
        <title>The Global Catalogue of Microorganisms (GCM) 10K type strain sequencing project: providing services to taxonomists for standard genome sequencing and annotation.</title>
        <authorList>
            <consortium name="The Broad Institute Genomics Platform"/>
            <consortium name="The Broad Institute Genome Sequencing Center for Infectious Disease"/>
            <person name="Wu L."/>
            <person name="Ma J."/>
        </authorList>
    </citation>
    <scope>NUCLEOTIDE SEQUENCE [LARGE SCALE GENOMIC DNA]</scope>
    <source>
        <strain evidence="2">JCM 17442</strain>
    </source>
</reference>
<accession>A0ABP8E334</accession>
<comment type="caution">
    <text evidence="1">The sequence shown here is derived from an EMBL/GenBank/DDBJ whole genome shotgun (WGS) entry which is preliminary data.</text>
</comment>
<evidence type="ECO:0000313" key="1">
    <source>
        <dbReference type="EMBL" id="GAA4266623.1"/>
    </source>
</evidence>
<sequence>MSDDDIIRDGERRIAAMTSEERNELLHRRDGYYAFDRHRDLPRGRRYFYKIVGADQFELVDGAWKLLGQMVTCKHEPRWWLMTGEESFPPC</sequence>
<dbReference type="EMBL" id="BAABAU010000002">
    <property type="protein sequence ID" value="GAA4266623.1"/>
    <property type="molecule type" value="Genomic_DNA"/>
</dbReference>
<evidence type="ECO:0000313" key="2">
    <source>
        <dbReference type="Proteomes" id="UP001501594"/>
    </source>
</evidence>
<dbReference type="Proteomes" id="UP001501594">
    <property type="component" value="Unassembled WGS sequence"/>
</dbReference>
<organism evidence="1 2">
    <name type="scientific">Frondihabitans peucedani</name>
    <dbReference type="NCBI Taxonomy" id="598626"/>
    <lineage>
        <taxon>Bacteria</taxon>
        <taxon>Bacillati</taxon>
        <taxon>Actinomycetota</taxon>
        <taxon>Actinomycetes</taxon>
        <taxon>Micrococcales</taxon>
        <taxon>Microbacteriaceae</taxon>
        <taxon>Frondihabitans</taxon>
    </lineage>
</organism>
<name>A0ABP8E334_9MICO</name>
<protein>
    <submittedName>
        <fullName evidence="1">Uncharacterized protein</fullName>
    </submittedName>
</protein>
<dbReference type="RefSeq" id="WP_344796174.1">
    <property type="nucleotide sequence ID" value="NZ_BAABAU010000002.1"/>
</dbReference>